<keyword evidence="2" id="KW-0614">Plasmid</keyword>
<accession>A0ABZ0V6B2</accession>
<geneLocation type="plasmid" evidence="2 3">
    <name>unnamed02</name>
</geneLocation>
<organism evidence="2 3">
    <name type="scientific">Sulfitobacter faviae</name>
    <dbReference type="NCBI Taxonomy" id="1775881"/>
    <lineage>
        <taxon>Bacteria</taxon>
        <taxon>Pseudomonadati</taxon>
        <taxon>Pseudomonadota</taxon>
        <taxon>Alphaproteobacteria</taxon>
        <taxon>Rhodobacterales</taxon>
        <taxon>Roseobacteraceae</taxon>
        <taxon>Sulfitobacter</taxon>
    </lineage>
</organism>
<evidence type="ECO:0000313" key="3">
    <source>
        <dbReference type="Proteomes" id="UP001326567"/>
    </source>
</evidence>
<dbReference type="Pfam" id="PF12281">
    <property type="entry name" value="NTP_transf_8"/>
    <property type="match status" value="1"/>
</dbReference>
<gene>
    <name evidence="2" type="ORF">T7987_17545</name>
</gene>
<reference evidence="2 3" key="1">
    <citation type="submission" date="2023-11" db="EMBL/GenBank/DDBJ databases">
        <title>From the Deep-Sea to the Surface: Bacterial Genomes Isolated from the Moytirra Hydrothermal Vent Plume.</title>
        <authorList>
            <person name="Major S.R."/>
        </authorList>
    </citation>
    <scope>NUCLEOTIDE SEQUENCE [LARGE SCALE GENOMIC DNA]</scope>
    <source>
        <strain evidence="2 3">OXR-9</strain>
        <plasmid evidence="2 3">unnamed02</plasmid>
    </source>
</reference>
<feature type="domain" description="Nucleotidyltransferase-like" evidence="1">
    <location>
        <begin position="113"/>
        <end position="318"/>
    </location>
</feature>
<dbReference type="Proteomes" id="UP001326567">
    <property type="component" value="Plasmid unnamed02"/>
</dbReference>
<proteinExistence type="predicted"/>
<dbReference type="InterPro" id="IPR058575">
    <property type="entry name" value="NTP_transf_8_dom"/>
</dbReference>
<name>A0ABZ0V6B2_9RHOB</name>
<sequence>MSNFNDLDERTVRERINQSQNWEAWIDAEDTRRHSYMGGMNWETRNGKAYLYRRIGKIGKSLGPRTPETEVILAAFSEGKQRIEQRLARLGDQMNTQAAILRGLRHTRLPETAARVLREMRIHGRNHGARVVGTNALYAYEALAGVIFEEGMTATGDIDILLDDRNRMRLIADTKEALGITRLIQEKVDKTFRPHGPNGYRLTNDSGYMVEFIRPLPRPFSRQMPGAAPLESDDITAVPLDGLQWLVNAPEVDTIVIDARGFPAPLICPDPRHFAAHKLWVASLTDREAGKAMRDRLQALAVIDVILQKLPQFPLDDTFIANLPAAIGALLFDELKSRGTPPKKGTPDW</sequence>
<dbReference type="EMBL" id="CP139727">
    <property type="protein sequence ID" value="WPZ23516.1"/>
    <property type="molecule type" value="Genomic_DNA"/>
</dbReference>
<protein>
    <submittedName>
        <fullName evidence="2">Nucleotidyltransferase domain-containing protein</fullName>
    </submittedName>
</protein>
<dbReference type="RefSeq" id="WP_322329886.1">
    <property type="nucleotide sequence ID" value="NZ_CP139727.1"/>
</dbReference>
<evidence type="ECO:0000259" key="1">
    <source>
        <dbReference type="Pfam" id="PF12281"/>
    </source>
</evidence>
<keyword evidence="3" id="KW-1185">Reference proteome</keyword>
<evidence type="ECO:0000313" key="2">
    <source>
        <dbReference type="EMBL" id="WPZ23516.1"/>
    </source>
</evidence>